<evidence type="ECO:0000256" key="1">
    <source>
        <dbReference type="PROSITE-ProRule" id="PRU00168"/>
    </source>
</evidence>
<feature type="non-terminal residue" evidence="5">
    <location>
        <position position="1039"/>
    </location>
</feature>
<dbReference type="CDD" id="cd06224">
    <property type="entry name" value="REM"/>
    <property type="match status" value="1"/>
</dbReference>
<keyword evidence="1" id="KW-0344">Guanine-nucleotide releasing factor</keyword>
<organism evidence="5 6">
    <name type="scientific">Blumeria graminis f. sp. triticale</name>
    <dbReference type="NCBI Taxonomy" id="1689686"/>
    <lineage>
        <taxon>Eukaryota</taxon>
        <taxon>Fungi</taxon>
        <taxon>Dikarya</taxon>
        <taxon>Ascomycota</taxon>
        <taxon>Pezizomycotina</taxon>
        <taxon>Leotiomycetes</taxon>
        <taxon>Erysiphales</taxon>
        <taxon>Erysiphaceae</taxon>
        <taxon>Blumeria</taxon>
    </lineage>
</organism>
<feature type="region of interest" description="Disordered" evidence="2">
    <location>
        <begin position="394"/>
        <end position="424"/>
    </location>
</feature>
<dbReference type="AlphaFoldDB" id="A0A9W4GCK4"/>
<dbReference type="GO" id="GO:0005085">
    <property type="term" value="F:guanyl-nucleotide exchange factor activity"/>
    <property type="evidence" value="ECO:0007669"/>
    <property type="project" value="UniProtKB-KW"/>
</dbReference>
<dbReference type="GO" id="GO:0005886">
    <property type="term" value="C:plasma membrane"/>
    <property type="evidence" value="ECO:0007669"/>
    <property type="project" value="TreeGrafter"/>
</dbReference>
<dbReference type="PANTHER" id="PTHR23113">
    <property type="entry name" value="GUANINE NUCLEOTIDE EXCHANGE FACTOR"/>
    <property type="match status" value="1"/>
</dbReference>
<evidence type="ECO:0000256" key="2">
    <source>
        <dbReference type="SAM" id="MobiDB-lite"/>
    </source>
</evidence>
<feature type="domain" description="N-terminal Ras-GEF" evidence="4">
    <location>
        <begin position="549"/>
        <end position="675"/>
    </location>
</feature>
<feature type="domain" description="Ras-GEF" evidence="3">
    <location>
        <begin position="783"/>
        <end position="1021"/>
    </location>
</feature>
<feature type="region of interest" description="Disordered" evidence="2">
    <location>
        <begin position="75"/>
        <end position="100"/>
    </location>
</feature>
<dbReference type="InterPro" id="IPR008937">
    <property type="entry name" value="Ras-like_GEF"/>
</dbReference>
<dbReference type="PANTHER" id="PTHR23113:SF348">
    <property type="entry name" value="GUANYL-NUCLEOTIDE EXCHANGE FACTOR RASGEF, PUTATIVE (AFU_ORTHOLOGUE AFUA_1G04700)-RELATED"/>
    <property type="match status" value="1"/>
</dbReference>
<dbReference type="InterPro" id="IPR000651">
    <property type="entry name" value="Ras-like_Gua-exchang_fac_N"/>
</dbReference>
<dbReference type="Pfam" id="PF00618">
    <property type="entry name" value="RasGEF_N"/>
    <property type="match status" value="1"/>
</dbReference>
<evidence type="ECO:0000313" key="5">
    <source>
        <dbReference type="EMBL" id="CAD6499463.1"/>
    </source>
</evidence>
<dbReference type="Pfam" id="PF00617">
    <property type="entry name" value="RasGEF"/>
    <property type="match status" value="1"/>
</dbReference>
<dbReference type="Proteomes" id="UP000683417">
    <property type="component" value="Unassembled WGS sequence"/>
</dbReference>
<feature type="compositionally biased region" description="Basic and acidic residues" evidence="2">
    <location>
        <begin position="412"/>
        <end position="423"/>
    </location>
</feature>
<dbReference type="PROSITE" id="PS50009">
    <property type="entry name" value="RASGEF_CAT"/>
    <property type="match status" value="1"/>
</dbReference>
<protein>
    <submittedName>
        <fullName evidence="5">BgTH12-03579</fullName>
    </submittedName>
</protein>
<dbReference type="PROSITE" id="PS50212">
    <property type="entry name" value="RASGEF_NTER"/>
    <property type="match status" value="1"/>
</dbReference>
<dbReference type="SMART" id="SM00229">
    <property type="entry name" value="RasGEFN"/>
    <property type="match status" value="1"/>
</dbReference>
<evidence type="ECO:0000259" key="4">
    <source>
        <dbReference type="PROSITE" id="PS50212"/>
    </source>
</evidence>
<sequence>LLTDTSPHHAFHTANQPNILLTACALFAHTAPTSDRHYSAGGRANSLGKFSADSRRSASTSIKAAFVVMNRFHRKRCPSPGRNEASDLTTKTAHSSPLKQAPLSHLFSSSLRLSPVPRLAFASLPNHHHDHYKKSKDELHANRETDGKLANNRNSIKSIQEDPFFKNYASPQTLSLARELKTASNAGYHENERFLVANSPALNARPATGNLVGELAKPPSTKCAINIAIIGAAGVGKSTLIQRALGLSAPTNSVSTSLPIFIDNVAFMLSLNELSLESFCVNPGQKIDWPNEINGQTVPRIDGALVLCDVQSKESIQNLPEILNELVVSLLPTILVSCKCDMPEQMQQIDAEAVKYLSNPCFDVMKLASNVPESARLCLSAMIRAIMICREDPNSANQSFSSDLQKTPSRRSLRELKPNEHYGKHSRANSEYLVGPNIILPFTVATSSSVSSHSIGPGPRRPWSSRTGQSSLLGQVNFHHNPQFAKTAPEISNLNSTFGIPSDVSPCISEEFTTHANSLIAQIIVDEKPKSINSDSSFFRKSNEVNSSNRDKPKGVTFDELVDRLTGEVTSTADQKFVDIFLCLYRKFASPGKLFTGILARLELVTNENRIHTLIRTEKQFRILNIISKWICAYPGDFAGPSTSRKLCEFIQKLSKESLFVAAADEIRRQFELRVMEDDDTGWAKTDADFQTKTCSESDSISLLKYGSVARTNSESFAMSFFEDDESEEMDRTFSRAAIQNRIDSPVPSLNGIEDFEREALTMVPRGHLSLNKILFNDFIQVSDDDFSTEMTRIDWVMFSCIRLRDLIRHVILSSEQKELCKGLKNVNRMINHFNHIAKWVANMILMRDKAKYRALVLEKFINIAFKLRQLNNYNGLAAVLAGINGSAIHRLTQSWSLVPLEIQRRFTRLVVLMGTQKSYYAYRIAWENSSSSRIPYIPLHRRDLISAEQGSRTFLGEDKERINWRKFEVLSEIILPIMKSQMVPYQNLTKIKAAQELILNCKMLNDDEEVYQRSLAVESHNPSTSVEFGKKKFTWFQK</sequence>
<feature type="compositionally biased region" description="Polar residues" evidence="2">
    <location>
        <begin position="86"/>
        <end position="98"/>
    </location>
</feature>
<dbReference type="CDD" id="cd00882">
    <property type="entry name" value="Ras_like_GTPase"/>
    <property type="match status" value="1"/>
</dbReference>
<accession>A0A9W4GCK4</accession>
<dbReference type="InterPro" id="IPR001895">
    <property type="entry name" value="RASGEF_cat_dom"/>
</dbReference>
<evidence type="ECO:0000313" key="6">
    <source>
        <dbReference type="Proteomes" id="UP000683417"/>
    </source>
</evidence>
<feature type="compositionally biased region" description="Polar residues" evidence="2">
    <location>
        <begin position="394"/>
        <end position="407"/>
    </location>
</feature>
<dbReference type="GO" id="GO:0007265">
    <property type="term" value="P:Ras protein signal transduction"/>
    <property type="evidence" value="ECO:0007669"/>
    <property type="project" value="TreeGrafter"/>
</dbReference>
<dbReference type="SMART" id="SM00147">
    <property type="entry name" value="RasGEF"/>
    <property type="match status" value="1"/>
</dbReference>
<reference evidence="5" key="1">
    <citation type="submission" date="2020-10" db="EMBL/GenBank/DDBJ databases">
        <authorList>
            <person name="Muller C M."/>
        </authorList>
    </citation>
    <scope>NUCLEOTIDE SEQUENCE</scope>
    <source>
        <strain evidence="5">THUN-12</strain>
    </source>
</reference>
<proteinExistence type="predicted"/>
<evidence type="ECO:0000259" key="3">
    <source>
        <dbReference type="PROSITE" id="PS50009"/>
    </source>
</evidence>
<dbReference type="EMBL" id="CAJHIT010000002">
    <property type="protein sequence ID" value="CAD6499463.1"/>
    <property type="molecule type" value="Genomic_DNA"/>
</dbReference>
<gene>
    <name evidence="5" type="ORF">BGTH12_LOCUS821</name>
</gene>
<comment type="caution">
    <text evidence="5">The sequence shown here is derived from an EMBL/GenBank/DDBJ whole genome shotgun (WGS) entry which is preliminary data.</text>
</comment>
<name>A0A9W4GCK4_BLUGR</name>